<dbReference type="EMBL" id="CP141615">
    <property type="protein sequence ID" value="WRP16896.1"/>
    <property type="molecule type" value="Genomic_DNA"/>
</dbReference>
<dbReference type="GO" id="GO:0005524">
    <property type="term" value="F:ATP binding"/>
    <property type="evidence" value="ECO:0007669"/>
    <property type="project" value="UniProtKB-KW"/>
</dbReference>
<dbReference type="InterPro" id="IPR003439">
    <property type="entry name" value="ABC_transporter-like_ATP-bd"/>
</dbReference>
<dbReference type="Pfam" id="PF00005">
    <property type="entry name" value="ABC_tran"/>
    <property type="match status" value="1"/>
</dbReference>
<dbReference type="SUPFAM" id="SSF52540">
    <property type="entry name" value="P-loop containing nucleoside triphosphate hydrolases"/>
    <property type="match status" value="1"/>
</dbReference>
<evidence type="ECO:0000259" key="4">
    <source>
        <dbReference type="PROSITE" id="PS50893"/>
    </source>
</evidence>
<keyword evidence="1" id="KW-0813">Transport</keyword>
<dbReference type="Proteomes" id="UP001332192">
    <property type="component" value="Chromosome"/>
</dbReference>
<dbReference type="PROSITE" id="PS50893">
    <property type="entry name" value="ABC_TRANSPORTER_2"/>
    <property type="match status" value="1"/>
</dbReference>
<dbReference type="PROSITE" id="PS00211">
    <property type="entry name" value="ABC_TRANSPORTER_1"/>
    <property type="match status" value="1"/>
</dbReference>
<keyword evidence="3 5" id="KW-0067">ATP-binding</keyword>
<dbReference type="InterPro" id="IPR030921">
    <property type="entry name" value="LPS_export_LptB"/>
</dbReference>
<sequence>MSTAVRLEARGLVKRYGGRPVVDGISLEVGAGEVVGLLGPNGAGKTTTFYLIVGLVRPDGGAIVLGDRDITRMPVYRRSRMGLAYLAQEPSVFRRMTVEQNLDAVLQLRRMPAGERRQVARRLLEQFGLVSLAKSRAASLSGGERRRAEVARALALEPRFLLLDEPFTGVDPIAVADLQRIIRTLVEQGIGVLITDHNVRETLAITDRAYIIHQGRILASGPSESIARDAAARRYYFGDDFQL</sequence>
<dbReference type="InterPro" id="IPR051120">
    <property type="entry name" value="ABC_AA/LPS_Transport"/>
</dbReference>
<evidence type="ECO:0000313" key="6">
    <source>
        <dbReference type="Proteomes" id="UP001332192"/>
    </source>
</evidence>
<dbReference type="PANTHER" id="PTHR45772">
    <property type="entry name" value="CONSERVED COMPONENT OF ABC TRANSPORTER FOR NATURAL AMINO ACIDS-RELATED"/>
    <property type="match status" value="1"/>
</dbReference>
<dbReference type="CDD" id="cd03218">
    <property type="entry name" value="ABC_YhbG"/>
    <property type="match status" value="1"/>
</dbReference>
<accession>A0ABZ1BW43</accession>
<dbReference type="PANTHER" id="PTHR45772:SF10">
    <property type="entry name" value="LIPOPOLYSACCHARIDE EXPORT SYSTEM ATP-BINDING PROTEIN LPTB"/>
    <property type="match status" value="1"/>
</dbReference>
<dbReference type="NCBIfam" id="TIGR04406">
    <property type="entry name" value="LPS_export_lptB"/>
    <property type="match status" value="1"/>
</dbReference>
<dbReference type="RefSeq" id="WP_324716168.1">
    <property type="nucleotide sequence ID" value="NZ_CP141615.1"/>
</dbReference>
<organism evidence="5 6">
    <name type="scientific">Carboxydichorda subterranea</name>
    <dbReference type="NCBI Taxonomy" id="3109565"/>
    <lineage>
        <taxon>Bacteria</taxon>
        <taxon>Bacillati</taxon>
        <taxon>Bacillota</taxon>
        <taxon>Limnochordia</taxon>
        <taxon>Limnochordales</taxon>
        <taxon>Geochordaceae</taxon>
        <taxon>Carboxydichorda</taxon>
    </lineage>
</organism>
<keyword evidence="6" id="KW-1185">Reference proteome</keyword>
<dbReference type="SMART" id="SM00382">
    <property type="entry name" value="AAA"/>
    <property type="match status" value="1"/>
</dbReference>
<name>A0ABZ1BW43_9FIRM</name>
<evidence type="ECO:0000313" key="5">
    <source>
        <dbReference type="EMBL" id="WRP16896.1"/>
    </source>
</evidence>
<protein>
    <submittedName>
        <fullName evidence="5">LPS export ABC transporter ATP-binding protein</fullName>
    </submittedName>
</protein>
<dbReference type="InterPro" id="IPR017871">
    <property type="entry name" value="ABC_transporter-like_CS"/>
</dbReference>
<gene>
    <name evidence="5" type="primary">lptB</name>
    <name evidence="5" type="ORF">U7230_12505</name>
</gene>
<feature type="domain" description="ABC transporter" evidence="4">
    <location>
        <begin position="7"/>
        <end position="239"/>
    </location>
</feature>
<keyword evidence="2" id="KW-0547">Nucleotide-binding</keyword>
<dbReference type="InterPro" id="IPR027417">
    <property type="entry name" value="P-loop_NTPase"/>
</dbReference>
<reference evidence="5 6" key="1">
    <citation type="journal article" date="2024" name="Front. Microbiol.">
        <title>Novel thermophilic genera Geochorda gen. nov. and Carboxydochorda gen. nov. from the deep terrestrial subsurface reveal the ecophysiological diversity in the class Limnochordia.</title>
        <authorList>
            <person name="Karnachuk O.V."/>
            <person name="Lukina A.P."/>
            <person name="Avakyan M.R."/>
            <person name="Kadnikov V.V."/>
            <person name="Begmatov S."/>
            <person name="Beletsky A.V."/>
            <person name="Vlasova K.G."/>
            <person name="Novikov A.A."/>
            <person name="Shcherbakova V.A."/>
            <person name="Mardanov A.V."/>
            <person name="Ravin N.V."/>
        </authorList>
    </citation>
    <scope>NUCLEOTIDE SEQUENCE [LARGE SCALE GENOMIC DNA]</scope>
    <source>
        <strain evidence="5 6">L945</strain>
    </source>
</reference>
<evidence type="ECO:0000256" key="2">
    <source>
        <dbReference type="ARBA" id="ARBA00022741"/>
    </source>
</evidence>
<evidence type="ECO:0000256" key="3">
    <source>
        <dbReference type="ARBA" id="ARBA00022840"/>
    </source>
</evidence>
<dbReference type="Gene3D" id="3.40.50.300">
    <property type="entry name" value="P-loop containing nucleotide triphosphate hydrolases"/>
    <property type="match status" value="1"/>
</dbReference>
<proteinExistence type="predicted"/>
<evidence type="ECO:0000256" key="1">
    <source>
        <dbReference type="ARBA" id="ARBA00022448"/>
    </source>
</evidence>
<dbReference type="InterPro" id="IPR003593">
    <property type="entry name" value="AAA+_ATPase"/>
</dbReference>